<name>A0A1E7N1W4_KITAU</name>
<keyword evidence="1" id="KW-0812">Transmembrane</keyword>
<protein>
    <submittedName>
        <fullName evidence="3">Uncharacterized protein</fullName>
    </submittedName>
</protein>
<accession>A0A8H9I4T2</accession>
<reference evidence="3 4" key="2">
    <citation type="submission" date="2014-07" db="EMBL/GenBank/DDBJ databases">
        <authorList>
            <person name="Zhang J.E."/>
            <person name="Yang H."/>
            <person name="Guo J."/>
            <person name="Deng Z."/>
            <person name="Luo H."/>
            <person name="Luo M."/>
            <person name="Zhao B."/>
        </authorList>
    </citation>
    <scope>NUCLEOTIDE SEQUENCE [LARGE SCALE GENOMIC DNA]</scope>
    <source>
        <strain evidence="3">ATCC 10762</strain>
        <strain evidence="4">ATCC 10762 / DSM 40127 / CCM 3239 / JCM 4008 / LMG 5968 / NBRC 12843 / NCIMB 8234 / A-377</strain>
    </source>
</reference>
<dbReference type="AlphaFoldDB" id="A0A1E7N1W4"/>
<evidence type="ECO:0000313" key="4">
    <source>
        <dbReference type="Proteomes" id="UP000037395"/>
    </source>
</evidence>
<evidence type="ECO:0000313" key="2">
    <source>
        <dbReference type="EMBL" id="GGV08664.1"/>
    </source>
</evidence>
<dbReference type="Proteomes" id="UP000037395">
    <property type="component" value="Unassembled WGS sequence"/>
</dbReference>
<reference evidence="4" key="4">
    <citation type="submission" date="2016-08" db="EMBL/GenBank/DDBJ databases">
        <title>Sequencing, assembly and comparative genomics of S. aureofaciens ATCC 10762.</title>
        <authorList>
            <person name="Gradnigo J.S."/>
            <person name="Johnson N."/>
            <person name="Somerville G.A."/>
        </authorList>
    </citation>
    <scope>NUCLEOTIDE SEQUENCE [LARGE SCALE GENOMIC DNA]</scope>
    <source>
        <strain evidence="4">ATCC 10762 / DSM 40127 / CCM 3239 / JCM 4008 / LMG 5968 / NBRC 12843 / NCIMB 8234 / A-377</strain>
    </source>
</reference>
<keyword evidence="1" id="KW-0472">Membrane</keyword>
<sequence>MGRRGHRTDEAHCDGWRTDDGGLCGRRAVPALRFDARVSVVLAFGMGIGTTAVVVPGAFSAGEMTAITLRGPRRSRPQAHFTFDAWSITPIQ</sequence>
<gene>
    <name evidence="2" type="ORF">GCM10010502_74370</name>
    <name evidence="3" type="ORF">HS99_0009305</name>
</gene>
<accession>A0A1E7N1W4</accession>
<dbReference type="EMBL" id="JPRF03000043">
    <property type="protein sequence ID" value="OEV34677.1"/>
    <property type="molecule type" value="Genomic_DNA"/>
</dbReference>
<reference evidence="3" key="3">
    <citation type="submission" date="2016-08" db="EMBL/GenBank/DDBJ databases">
        <title>Sequencing, Assembly and Comparative Genomics of S. aureofaciens ATCC 10762.</title>
        <authorList>
            <person name="Gradnigo J.S."/>
            <person name="Johnson N."/>
            <person name="Somerville G.A."/>
        </authorList>
    </citation>
    <scope>NUCLEOTIDE SEQUENCE [LARGE SCALE GENOMIC DNA]</scope>
    <source>
        <strain evidence="3">ATCC 10762</strain>
    </source>
</reference>
<dbReference type="KEGG" id="kau:B6264_26475"/>
<dbReference type="EMBL" id="BMUB01000061">
    <property type="protein sequence ID" value="GGV08664.1"/>
    <property type="molecule type" value="Genomic_DNA"/>
</dbReference>
<dbReference type="Proteomes" id="UP000610124">
    <property type="component" value="Unassembled WGS sequence"/>
</dbReference>
<feature type="transmembrane region" description="Helical" evidence="1">
    <location>
        <begin position="36"/>
        <end position="59"/>
    </location>
</feature>
<keyword evidence="4" id="KW-1185">Reference proteome</keyword>
<reference evidence="2" key="1">
    <citation type="journal article" date="2014" name="Int. J. Syst. Evol. Microbiol.">
        <title>Complete genome sequence of Corynebacterium casei LMG S-19264T (=DSM 44701T), isolated from a smear-ripened cheese.</title>
        <authorList>
            <consortium name="US DOE Joint Genome Institute (JGI-PGF)"/>
            <person name="Walter F."/>
            <person name="Albersmeier A."/>
            <person name="Kalinowski J."/>
            <person name="Ruckert C."/>
        </authorList>
    </citation>
    <scope>NUCLEOTIDE SEQUENCE</scope>
    <source>
        <strain evidence="2">JCM 4434</strain>
    </source>
</reference>
<keyword evidence="1" id="KW-1133">Transmembrane helix</keyword>
<evidence type="ECO:0000313" key="3">
    <source>
        <dbReference type="EMBL" id="OEV34677.1"/>
    </source>
</evidence>
<organism evidence="3 4">
    <name type="scientific">Kitasatospora aureofaciens</name>
    <name type="common">Streptomyces aureofaciens</name>
    <dbReference type="NCBI Taxonomy" id="1894"/>
    <lineage>
        <taxon>Bacteria</taxon>
        <taxon>Bacillati</taxon>
        <taxon>Actinomycetota</taxon>
        <taxon>Actinomycetes</taxon>
        <taxon>Kitasatosporales</taxon>
        <taxon>Streptomycetaceae</taxon>
        <taxon>Kitasatospora</taxon>
    </lineage>
</organism>
<reference evidence="2" key="5">
    <citation type="submission" date="2020-09" db="EMBL/GenBank/DDBJ databases">
        <authorList>
            <person name="Sun Q."/>
            <person name="Ohkuma M."/>
        </authorList>
    </citation>
    <scope>NUCLEOTIDE SEQUENCE</scope>
    <source>
        <strain evidence="2">JCM 4434</strain>
    </source>
</reference>
<evidence type="ECO:0000256" key="1">
    <source>
        <dbReference type="SAM" id="Phobius"/>
    </source>
</evidence>
<proteinExistence type="predicted"/>
<comment type="caution">
    <text evidence="3">The sequence shown here is derived from an EMBL/GenBank/DDBJ whole genome shotgun (WGS) entry which is preliminary data.</text>
</comment>